<evidence type="ECO:0000313" key="2">
    <source>
        <dbReference type="EMBL" id="VDN53469.1"/>
    </source>
</evidence>
<feature type="region of interest" description="Disordered" evidence="1">
    <location>
        <begin position="1"/>
        <end position="20"/>
    </location>
</feature>
<dbReference type="InterPro" id="IPR036691">
    <property type="entry name" value="Endo/exonu/phosph_ase_sf"/>
</dbReference>
<name>A0A0N4UPH4_DRAME</name>
<evidence type="ECO:0000256" key="1">
    <source>
        <dbReference type="SAM" id="MobiDB-lite"/>
    </source>
</evidence>
<dbReference type="SUPFAM" id="SSF56219">
    <property type="entry name" value="DNase I-like"/>
    <property type="match status" value="1"/>
</dbReference>
<sequence length="235" mass="26263">MTHSDTKKSRNERSNMNSMSSDPNDISLLFAILHKNFRTALAANKINIISLYDSHAKQLILQQQQSLLAVKNLSNKSQNFNIGEQLSARADRLAVSAWNVKTLMDVASQAIIVHTLSKYRVDIVCLPQVRNPHFGSRVITNPCSEQKYWLYCGATDNSGRNGVAIVISEKAHCASIEVETGYNAAAVASKIDMYGDLCAKWERLFCYAEEHEQLLASNIVENLTNGQSFMYLTML</sequence>
<proteinExistence type="predicted"/>
<dbReference type="OrthoDB" id="6627613at2759"/>
<dbReference type="AlphaFoldDB" id="A0A0N4UPH4"/>
<dbReference type="WBParaSite" id="DME_0000986101-mRNA-1">
    <property type="protein sequence ID" value="DME_0000986101-mRNA-1"/>
    <property type="gene ID" value="DME_0000986101"/>
</dbReference>
<feature type="compositionally biased region" description="Basic and acidic residues" evidence="1">
    <location>
        <begin position="1"/>
        <end position="13"/>
    </location>
</feature>
<organism evidence="3 5">
    <name type="scientific">Dracunculus medinensis</name>
    <name type="common">Guinea worm</name>
    <dbReference type="NCBI Taxonomy" id="318479"/>
    <lineage>
        <taxon>Eukaryota</taxon>
        <taxon>Metazoa</taxon>
        <taxon>Ecdysozoa</taxon>
        <taxon>Nematoda</taxon>
        <taxon>Chromadorea</taxon>
        <taxon>Rhabditida</taxon>
        <taxon>Spirurina</taxon>
        <taxon>Dracunculoidea</taxon>
        <taxon>Dracunculidae</taxon>
        <taxon>Dracunculus</taxon>
    </lineage>
</organism>
<evidence type="ECO:0000313" key="4">
    <source>
        <dbReference type="Proteomes" id="UP000274756"/>
    </source>
</evidence>
<protein>
    <submittedName>
        <fullName evidence="5">DUF3700 domain-containing protein</fullName>
    </submittedName>
</protein>
<keyword evidence="4" id="KW-1185">Reference proteome</keyword>
<reference evidence="2 4" key="2">
    <citation type="submission" date="2018-11" db="EMBL/GenBank/DDBJ databases">
        <authorList>
            <consortium name="Pathogen Informatics"/>
        </authorList>
    </citation>
    <scope>NUCLEOTIDE SEQUENCE [LARGE SCALE GENOMIC DNA]</scope>
</reference>
<dbReference type="Gene3D" id="3.60.10.10">
    <property type="entry name" value="Endonuclease/exonuclease/phosphatase"/>
    <property type="match status" value="1"/>
</dbReference>
<dbReference type="Proteomes" id="UP000274756">
    <property type="component" value="Unassembled WGS sequence"/>
</dbReference>
<reference evidence="5" key="1">
    <citation type="submission" date="2017-02" db="UniProtKB">
        <authorList>
            <consortium name="WormBaseParasite"/>
        </authorList>
    </citation>
    <scope>IDENTIFICATION</scope>
</reference>
<gene>
    <name evidence="2" type="ORF">DME_LOCUS3442</name>
</gene>
<evidence type="ECO:0000313" key="5">
    <source>
        <dbReference type="WBParaSite" id="DME_0000986101-mRNA-1"/>
    </source>
</evidence>
<dbReference type="Proteomes" id="UP000038040">
    <property type="component" value="Unplaced"/>
</dbReference>
<accession>A0A0N4UPH4</accession>
<dbReference type="EMBL" id="UYYG01000134">
    <property type="protein sequence ID" value="VDN53469.1"/>
    <property type="molecule type" value="Genomic_DNA"/>
</dbReference>
<evidence type="ECO:0000313" key="3">
    <source>
        <dbReference type="Proteomes" id="UP000038040"/>
    </source>
</evidence>